<dbReference type="GO" id="GO:0005737">
    <property type="term" value="C:cytoplasm"/>
    <property type="evidence" value="ECO:0007669"/>
    <property type="project" value="UniProtKB-SubCell"/>
</dbReference>
<keyword evidence="2 7" id="KW-0032">Aminotransferase</keyword>
<name>A0A1R4IIT5_9MICC</name>
<comment type="catalytic activity">
    <reaction evidence="7">
        <text>(8S)-8-amino-7-oxononanoate + S-adenosyl-L-methionine = S-adenosyl-4-methylsulfanyl-2-oxobutanoate + (7R,8S)-7,8-diammoniononanoate</text>
        <dbReference type="Rhea" id="RHEA:16861"/>
        <dbReference type="ChEBI" id="CHEBI:16490"/>
        <dbReference type="ChEBI" id="CHEBI:59789"/>
        <dbReference type="ChEBI" id="CHEBI:149468"/>
        <dbReference type="ChEBI" id="CHEBI:149469"/>
        <dbReference type="EC" id="2.6.1.62"/>
    </reaction>
</comment>
<dbReference type="InterPro" id="IPR015421">
    <property type="entry name" value="PyrdxlP-dep_Trfase_major"/>
</dbReference>
<keyword evidence="6 7" id="KW-0663">Pyridoxal phosphate</keyword>
<dbReference type="InterPro" id="IPR005814">
    <property type="entry name" value="Aminotrans_3"/>
</dbReference>
<feature type="binding site" evidence="7">
    <location>
        <position position="341"/>
    </location>
    <ligand>
        <name>substrate</name>
    </ligand>
</feature>
<feature type="binding site" evidence="7">
    <location>
        <begin position="119"/>
        <end position="120"/>
    </location>
    <ligand>
        <name>pyridoxal 5'-phosphate</name>
        <dbReference type="ChEBI" id="CHEBI:597326"/>
    </ligand>
</feature>
<evidence type="ECO:0000256" key="1">
    <source>
        <dbReference type="ARBA" id="ARBA00001933"/>
    </source>
</evidence>
<comment type="subunit">
    <text evidence="7">Homodimer.</text>
</comment>
<feature type="binding site" evidence="7">
    <location>
        <position position="305"/>
    </location>
    <ligand>
        <name>substrate</name>
    </ligand>
</feature>
<dbReference type="PANTHER" id="PTHR42684:SF17">
    <property type="entry name" value="ADENOSYLMETHIONINE-8-AMINO-7-OXONONANOATE AMINOTRANSFERASE"/>
    <property type="match status" value="1"/>
</dbReference>
<evidence type="ECO:0000256" key="6">
    <source>
        <dbReference type="ARBA" id="ARBA00022898"/>
    </source>
</evidence>
<dbReference type="AlphaFoldDB" id="A0A1R4IIT5"/>
<reference evidence="8 9" key="1">
    <citation type="submission" date="2017-02" db="EMBL/GenBank/DDBJ databases">
        <authorList>
            <person name="Peterson S.W."/>
        </authorList>
    </citation>
    <scope>NUCLEOTIDE SEQUENCE [LARGE SCALE GENOMIC DNA]</scope>
    <source>
        <strain evidence="8 9">2B3F</strain>
    </source>
</reference>
<feature type="binding site" evidence="7">
    <location>
        <position position="59"/>
    </location>
    <ligand>
        <name>substrate</name>
    </ligand>
</feature>
<dbReference type="HAMAP" id="MF_00834">
    <property type="entry name" value="BioA"/>
    <property type="match status" value="1"/>
</dbReference>
<feature type="binding site" evidence="7">
    <location>
        <position position="276"/>
    </location>
    <ligand>
        <name>pyridoxal 5'-phosphate</name>
        <dbReference type="ChEBI" id="CHEBI:597326"/>
    </ligand>
</feature>
<dbReference type="EMBL" id="FUKP01000017">
    <property type="protein sequence ID" value="SJN19822.1"/>
    <property type="molecule type" value="Genomic_DNA"/>
</dbReference>
<feature type="binding site" evidence="7">
    <location>
        <position position="152"/>
    </location>
    <ligand>
        <name>substrate</name>
    </ligand>
</feature>
<dbReference type="GO" id="GO:0009102">
    <property type="term" value="P:biotin biosynthetic process"/>
    <property type="evidence" value="ECO:0007669"/>
    <property type="project" value="UniProtKB-UniRule"/>
</dbReference>
<gene>
    <name evidence="7" type="primary">bioA</name>
    <name evidence="8" type="ORF">FM125_02785</name>
</gene>
<comment type="pathway">
    <text evidence="7">Cofactor biosynthesis; biotin biosynthesis; 7,8-diaminononanoate from 8-amino-7-oxononanoate (SAM route): step 1/1.</text>
</comment>
<dbReference type="Proteomes" id="UP000196230">
    <property type="component" value="Unassembled WGS sequence"/>
</dbReference>
<evidence type="ECO:0000256" key="4">
    <source>
        <dbReference type="ARBA" id="ARBA00022691"/>
    </source>
</evidence>
<evidence type="ECO:0000256" key="5">
    <source>
        <dbReference type="ARBA" id="ARBA00022756"/>
    </source>
</evidence>
<dbReference type="RefSeq" id="WP_087133587.1">
    <property type="nucleotide sequence ID" value="NZ_FUKP01000017.1"/>
</dbReference>
<feature type="modified residue" description="N6-(pyridoxal phosphate)lysine" evidence="7">
    <location>
        <position position="305"/>
    </location>
</feature>
<dbReference type="InterPro" id="IPR015422">
    <property type="entry name" value="PyrdxlP-dep_Trfase_small"/>
</dbReference>
<evidence type="ECO:0000256" key="3">
    <source>
        <dbReference type="ARBA" id="ARBA00022679"/>
    </source>
</evidence>
<keyword evidence="4 7" id="KW-0949">S-adenosyl-L-methionine</keyword>
<proteinExistence type="inferred from homology"/>
<comment type="similarity">
    <text evidence="7">Belongs to the class-III pyridoxal-phosphate-dependent aminotransferase family. BioA subfamily.</text>
</comment>
<keyword evidence="5 7" id="KW-0093">Biotin biosynthesis</keyword>
<dbReference type="InterPro" id="IPR015424">
    <property type="entry name" value="PyrdxlP-dep_Trfase"/>
</dbReference>
<comment type="subcellular location">
    <subcellularLocation>
        <location evidence="7">Cytoplasm</location>
    </subcellularLocation>
</comment>
<comment type="function">
    <text evidence="7">Catalyzes the transfer of the alpha-amino group from S-adenosyl-L-methionine (SAM) to 7-keto-8-aminopelargonic acid (KAPA) to form 7,8-diaminopelargonic acid (DAPA). It is the only aminotransferase known to utilize SAM as an amino donor.</text>
</comment>
<keyword evidence="7" id="KW-0963">Cytoplasm</keyword>
<dbReference type="Gene3D" id="3.90.1150.10">
    <property type="entry name" value="Aspartate Aminotransferase, domain 1"/>
    <property type="match status" value="1"/>
</dbReference>
<protein>
    <recommendedName>
        <fullName evidence="7">Adenosylmethionine-8-amino-7-oxononanoate aminotransferase</fullName>
        <ecNumber evidence="7">2.6.1.62</ecNumber>
    </recommendedName>
    <alternativeName>
        <fullName evidence="7">7,8-diamino-pelargonic acid aminotransferase</fullName>
        <shortName evidence="7">DAPA AT</shortName>
        <shortName evidence="7">DAPA aminotransferase</shortName>
    </alternativeName>
    <alternativeName>
        <fullName evidence="7">7,8-diaminononanoate synthase</fullName>
        <shortName evidence="7">DANS</shortName>
    </alternativeName>
    <alternativeName>
        <fullName evidence="7">Diaminopelargonic acid synthase</fullName>
    </alternativeName>
</protein>
<keyword evidence="3 7" id="KW-0808">Transferase</keyword>
<dbReference type="UniPathway" id="UPA00078">
    <property type="reaction ID" value="UER00160"/>
</dbReference>
<evidence type="ECO:0000256" key="7">
    <source>
        <dbReference type="HAMAP-Rule" id="MF_00834"/>
    </source>
</evidence>
<sequence length="462" mass="48578">MTTPAEAGLLDRDAAHLWHPYGAAGAHQLYAVHGARGVRLDLEGPGGERHRAIDAMASWWSVVHGHGHPVLVEALTRQAAAFPHVMFGGLTHAPAVDLAERLVAHTPAALEHVFLADSGSVSVEVALKLALQYQATRGRPSRRRFLTVRGGYHGDTAAPMGVCDPVDGMHAAFTSLVARHLFLPRPPAARWMPEGVAAAPTAPDAVPAGHWEADDAAFAAWEDEARAFTAAHADEIAGVILEPVLQGAGGMRVYDPRCLAVLRELCDEHGLLLIADEIATGFGRTGRWLACEWAGVVPDVLCLGKALTGGTMTGAAMLCTAEVAETVSRRERGMPGALLHGPTFMGNPLMCAVASASLDLLTDPRDGWAAQVPRVEAGLRAGLSPAADLSAVTDVRVLGAVGVVELDRTVDVEPVTRAAVARGAWVRPFRRLVYVMPPYVSTDDDVATICAAVTGAIGEVCA</sequence>
<dbReference type="InterPro" id="IPR005815">
    <property type="entry name" value="BioA"/>
</dbReference>
<feature type="site" description="Participates in the substrate recognition with KAPA and in a stacking interaction with the adenine ring of SAM" evidence="7">
    <location>
        <position position="21"/>
    </location>
</feature>
<dbReference type="EC" id="2.6.1.62" evidence="7"/>
<dbReference type="GO" id="GO:0030170">
    <property type="term" value="F:pyridoxal phosphate binding"/>
    <property type="evidence" value="ECO:0007669"/>
    <property type="project" value="UniProtKB-UniRule"/>
</dbReference>
<dbReference type="Gene3D" id="3.40.640.10">
    <property type="entry name" value="Type I PLP-dependent aspartate aminotransferase-like (Major domain)"/>
    <property type="match status" value="1"/>
</dbReference>
<comment type="cofactor">
    <cofactor evidence="1 7">
        <name>pyridoxal 5'-phosphate</name>
        <dbReference type="ChEBI" id="CHEBI:597326"/>
    </cofactor>
</comment>
<dbReference type="PANTHER" id="PTHR42684">
    <property type="entry name" value="ADENOSYLMETHIONINE-8-AMINO-7-OXONONANOATE AMINOTRANSFERASE"/>
    <property type="match status" value="1"/>
</dbReference>
<dbReference type="PROSITE" id="PS00600">
    <property type="entry name" value="AA_TRANSFER_CLASS_3"/>
    <property type="match status" value="1"/>
</dbReference>
<dbReference type="NCBIfam" id="TIGR00508">
    <property type="entry name" value="bioA"/>
    <property type="match status" value="1"/>
</dbReference>
<organism evidence="8 9">
    <name type="scientific">Micrococcus lylae</name>
    <dbReference type="NCBI Taxonomy" id="1273"/>
    <lineage>
        <taxon>Bacteria</taxon>
        <taxon>Bacillati</taxon>
        <taxon>Actinomycetota</taxon>
        <taxon>Actinomycetes</taxon>
        <taxon>Micrococcales</taxon>
        <taxon>Micrococcaceae</taxon>
        <taxon>Micrococcus</taxon>
    </lineage>
</organism>
<evidence type="ECO:0000313" key="9">
    <source>
        <dbReference type="Proteomes" id="UP000196230"/>
    </source>
</evidence>
<feature type="binding site" evidence="7">
    <location>
        <position position="427"/>
    </location>
    <ligand>
        <name>substrate</name>
    </ligand>
</feature>
<dbReference type="Pfam" id="PF00202">
    <property type="entry name" value="Aminotran_3"/>
    <property type="match status" value="1"/>
</dbReference>
<feature type="binding site" evidence="7">
    <location>
        <begin position="342"/>
        <end position="343"/>
    </location>
    <ligand>
        <name>pyridoxal 5'-phosphate</name>
        <dbReference type="ChEBI" id="CHEBI:597326"/>
    </ligand>
</feature>
<evidence type="ECO:0000256" key="2">
    <source>
        <dbReference type="ARBA" id="ARBA00022576"/>
    </source>
</evidence>
<dbReference type="SUPFAM" id="SSF53383">
    <property type="entry name" value="PLP-dependent transferases"/>
    <property type="match status" value="1"/>
</dbReference>
<dbReference type="CDD" id="cd00610">
    <property type="entry name" value="OAT_like"/>
    <property type="match status" value="1"/>
</dbReference>
<dbReference type="InterPro" id="IPR049704">
    <property type="entry name" value="Aminotrans_3_PPA_site"/>
</dbReference>
<accession>A0A1R4IIT5</accession>
<dbReference type="GO" id="GO:0004015">
    <property type="term" value="F:adenosylmethionine-8-amino-7-oxononanoate transaminase activity"/>
    <property type="evidence" value="ECO:0007669"/>
    <property type="project" value="UniProtKB-UniRule"/>
</dbReference>
<evidence type="ECO:0000313" key="8">
    <source>
        <dbReference type="EMBL" id="SJN19822.1"/>
    </source>
</evidence>